<protein>
    <submittedName>
        <fullName evidence="4">Polysaccharide deacetylase</fullName>
    </submittedName>
</protein>
<name>A0A0C1TNZ7_9BACT</name>
<keyword evidence="2" id="KW-0411">Iron-sulfur</keyword>
<dbReference type="InterPro" id="IPR051398">
    <property type="entry name" value="Polysacch_Deacetylase"/>
</dbReference>
<dbReference type="InterPro" id="IPR011330">
    <property type="entry name" value="Glyco_hydro/deAcase_b/a-brl"/>
</dbReference>
<dbReference type="InterPro" id="IPR006311">
    <property type="entry name" value="TAT_signal"/>
</dbReference>
<feature type="domain" description="NodB homology" evidence="3">
    <location>
        <begin position="86"/>
        <end position="255"/>
    </location>
</feature>
<proteinExistence type="predicted"/>
<keyword evidence="2" id="KW-0479">Metal-binding</keyword>
<dbReference type="GO" id="GO:0051536">
    <property type="term" value="F:iron-sulfur cluster binding"/>
    <property type="evidence" value="ECO:0007669"/>
    <property type="project" value="UniProtKB-KW"/>
</dbReference>
<keyword evidence="5" id="KW-1185">Reference proteome</keyword>
<evidence type="ECO:0000256" key="2">
    <source>
        <dbReference type="ARBA" id="ARBA00023014"/>
    </source>
</evidence>
<dbReference type="PROSITE" id="PS51318">
    <property type="entry name" value="TAT"/>
    <property type="match status" value="1"/>
</dbReference>
<evidence type="ECO:0000313" key="4">
    <source>
        <dbReference type="EMBL" id="KIE42554.1"/>
    </source>
</evidence>
<dbReference type="GO" id="GO:0005975">
    <property type="term" value="P:carbohydrate metabolic process"/>
    <property type="evidence" value="ECO:0007669"/>
    <property type="project" value="InterPro"/>
</dbReference>
<dbReference type="Proteomes" id="UP000031433">
    <property type="component" value="Unassembled WGS sequence"/>
</dbReference>
<gene>
    <name evidence="4" type="ORF">SE37_07900</name>
</gene>
<organism evidence="4 5">
    <name type="scientific">Geobacter soli</name>
    <dbReference type="NCBI Taxonomy" id="1510391"/>
    <lineage>
        <taxon>Bacteria</taxon>
        <taxon>Pseudomonadati</taxon>
        <taxon>Thermodesulfobacteriota</taxon>
        <taxon>Desulfuromonadia</taxon>
        <taxon>Geobacterales</taxon>
        <taxon>Geobacteraceae</taxon>
        <taxon>Geobacter</taxon>
    </lineage>
</organism>
<sequence length="255" mass="28244">MNVSRRQFLIIGGAALAAMAVPLPVSARKETVVPVLMYHDVSNHFRDPFTISPALFAAHMEWLHAAGYRAVTVGEALAARGATADRMVVITFDDGYASFLDYVHPLLLQYGFSAAISVIGSHVGTWLERDGRRPMLSWDEYRYLAARGVEVGCHAHHLHAIERLRRASASELAADLELFQQTVAREMGRRATILAWPYGIYTAERIHIARQAGFVHILTSNEGYVDGGTDPAAIPRLNVDNRLDLVSFSNYLRGE</sequence>
<evidence type="ECO:0000313" key="5">
    <source>
        <dbReference type="Proteomes" id="UP000031433"/>
    </source>
</evidence>
<dbReference type="GO" id="GO:0016810">
    <property type="term" value="F:hydrolase activity, acting on carbon-nitrogen (but not peptide) bonds"/>
    <property type="evidence" value="ECO:0007669"/>
    <property type="project" value="InterPro"/>
</dbReference>
<accession>A0A0C1TNZ7</accession>
<evidence type="ECO:0000256" key="1">
    <source>
        <dbReference type="ARBA" id="ARBA00022729"/>
    </source>
</evidence>
<dbReference type="CDD" id="cd10918">
    <property type="entry name" value="CE4_NodB_like_5s_6s"/>
    <property type="match status" value="1"/>
</dbReference>
<dbReference type="Gene3D" id="3.20.20.370">
    <property type="entry name" value="Glycoside hydrolase/deacetylase"/>
    <property type="match status" value="1"/>
</dbReference>
<reference evidence="4 5" key="1">
    <citation type="submission" date="2015-01" db="EMBL/GenBank/DDBJ databases">
        <title>Genome sequence of the anaerobic bacterium Geobacter soli GSS01, a dissimilatory Fe(III) reducer from soil.</title>
        <authorList>
            <person name="Yang G."/>
            <person name="Zhou S."/>
        </authorList>
    </citation>
    <scope>NUCLEOTIDE SEQUENCE [LARGE SCALE GENOMIC DNA]</scope>
    <source>
        <strain evidence="4 5">GSS01</strain>
    </source>
</reference>
<comment type="caution">
    <text evidence="4">The sequence shown here is derived from an EMBL/GenBank/DDBJ whole genome shotgun (WGS) entry which is preliminary data.</text>
</comment>
<dbReference type="PROSITE" id="PS51677">
    <property type="entry name" value="NODB"/>
    <property type="match status" value="1"/>
</dbReference>
<dbReference type="InterPro" id="IPR002509">
    <property type="entry name" value="NODB_dom"/>
</dbReference>
<dbReference type="AlphaFoldDB" id="A0A0C1TNZ7"/>
<dbReference type="EMBL" id="JXBL01000001">
    <property type="protein sequence ID" value="KIE42554.1"/>
    <property type="molecule type" value="Genomic_DNA"/>
</dbReference>
<keyword evidence="2" id="KW-0408">Iron</keyword>
<dbReference type="RefSeq" id="WP_039645227.1">
    <property type="nucleotide sequence ID" value="NZ_JXBL01000001.1"/>
</dbReference>
<dbReference type="Pfam" id="PF01522">
    <property type="entry name" value="Polysacc_deac_1"/>
    <property type="match status" value="1"/>
</dbReference>
<keyword evidence="1" id="KW-0732">Signal</keyword>
<evidence type="ECO:0000259" key="3">
    <source>
        <dbReference type="PROSITE" id="PS51677"/>
    </source>
</evidence>
<dbReference type="PANTHER" id="PTHR34216:SF7">
    <property type="entry name" value="POLY-BETA-1,6-N-ACETYL-D-GLUCOSAMINE N-DEACETYLASE"/>
    <property type="match status" value="1"/>
</dbReference>
<dbReference type="SUPFAM" id="SSF88713">
    <property type="entry name" value="Glycoside hydrolase/deacetylase"/>
    <property type="match status" value="1"/>
</dbReference>
<dbReference type="PANTHER" id="PTHR34216">
    <property type="match status" value="1"/>
</dbReference>